<dbReference type="SUPFAM" id="SSF48264">
    <property type="entry name" value="Cytochrome P450"/>
    <property type="match status" value="1"/>
</dbReference>
<dbReference type="EMBL" id="CAMGYJ010000007">
    <property type="protein sequence ID" value="CAI0444340.1"/>
    <property type="molecule type" value="Genomic_DNA"/>
</dbReference>
<dbReference type="Proteomes" id="UP001154282">
    <property type="component" value="Unassembled WGS sequence"/>
</dbReference>
<accession>A0AAV0MD54</accession>
<evidence type="ECO:0000313" key="1">
    <source>
        <dbReference type="EMBL" id="CAI0444340.1"/>
    </source>
</evidence>
<proteinExistence type="predicted"/>
<reference evidence="1" key="1">
    <citation type="submission" date="2022-08" db="EMBL/GenBank/DDBJ databases">
        <authorList>
            <person name="Gutierrez-Valencia J."/>
        </authorList>
    </citation>
    <scope>NUCLEOTIDE SEQUENCE</scope>
</reference>
<dbReference type="AlphaFoldDB" id="A0AAV0MD54"/>
<dbReference type="GO" id="GO:0020037">
    <property type="term" value="F:heme binding"/>
    <property type="evidence" value="ECO:0007669"/>
    <property type="project" value="InterPro"/>
</dbReference>
<dbReference type="GO" id="GO:0004497">
    <property type="term" value="F:monooxygenase activity"/>
    <property type="evidence" value="ECO:0007669"/>
    <property type="project" value="InterPro"/>
</dbReference>
<name>A0AAV0MD54_9ROSI</name>
<organism evidence="1 2">
    <name type="scientific">Linum tenue</name>
    <dbReference type="NCBI Taxonomy" id="586396"/>
    <lineage>
        <taxon>Eukaryota</taxon>
        <taxon>Viridiplantae</taxon>
        <taxon>Streptophyta</taxon>
        <taxon>Embryophyta</taxon>
        <taxon>Tracheophyta</taxon>
        <taxon>Spermatophyta</taxon>
        <taxon>Magnoliopsida</taxon>
        <taxon>eudicotyledons</taxon>
        <taxon>Gunneridae</taxon>
        <taxon>Pentapetalae</taxon>
        <taxon>rosids</taxon>
        <taxon>fabids</taxon>
        <taxon>Malpighiales</taxon>
        <taxon>Linaceae</taxon>
        <taxon>Linum</taxon>
    </lineage>
</organism>
<keyword evidence="2" id="KW-1185">Reference proteome</keyword>
<dbReference type="GO" id="GO:0016705">
    <property type="term" value="F:oxidoreductase activity, acting on paired donors, with incorporation or reduction of molecular oxygen"/>
    <property type="evidence" value="ECO:0007669"/>
    <property type="project" value="InterPro"/>
</dbReference>
<dbReference type="InterPro" id="IPR036396">
    <property type="entry name" value="Cyt_P450_sf"/>
</dbReference>
<dbReference type="GO" id="GO:0005506">
    <property type="term" value="F:iron ion binding"/>
    <property type="evidence" value="ECO:0007669"/>
    <property type="project" value="InterPro"/>
</dbReference>
<feature type="non-terminal residue" evidence="1">
    <location>
        <position position="1"/>
    </location>
</feature>
<evidence type="ECO:0000313" key="2">
    <source>
        <dbReference type="Proteomes" id="UP001154282"/>
    </source>
</evidence>
<sequence length="75" mass="8393">ESVEILGYEIPSQTKVIINAWAIGQDPRVVEKLINSFQKDSLIAQAIIMGIIWNSSLLLILEGGCVLDYHLDWLP</sequence>
<gene>
    <name evidence="1" type="ORF">LITE_LOCUS28062</name>
</gene>
<protein>
    <submittedName>
        <fullName evidence="1">Uncharacterized protein</fullName>
    </submittedName>
</protein>
<comment type="caution">
    <text evidence="1">The sequence shown here is derived from an EMBL/GenBank/DDBJ whole genome shotgun (WGS) entry which is preliminary data.</text>
</comment>